<keyword evidence="2" id="KW-1133">Transmembrane helix</keyword>
<dbReference type="Proteomes" id="UP000280668">
    <property type="component" value="Unassembled WGS sequence"/>
</dbReference>
<proteinExistence type="predicted"/>
<gene>
    <name evidence="3" type="ORF">EDD31_0965</name>
</gene>
<keyword evidence="2" id="KW-0472">Membrane</keyword>
<feature type="region of interest" description="Disordered" evidence="1">
    <location>
        <begin position="98"/>
        <end position="121"/>
    </location>
</feature>
<reference evidence="3 4" key="1">
    <citation type="submission" date="2018-11" db="EMBL/GenBank/DDBJ databases">
        <title>Sequencing the genomes of 1000 actinobacteria strains.</title>
        <authorList>
            <person name="Klenk H.-P."/>
        </authorList>
    </citation>
    <scope>NUCLEOTIDE SEQUENCE [LARGE SCALE GENOMIC DNA]</scope>
    <source>
        <strain evidence="3 4">DSM 11294</strain>
    </source>
</reference>
<dbReference type="EMBL" id="RKHK01000001">
    <property type="protein sequence ID" value="ROR72609.1"/>
    <property type="molecule type" value="Genomic_DNA"/>
</dbReference>
<name>A0A3N2BBH0_9MICO</name>
<dbReference type="RefSeq" id="WP_123303151.1">
    <property type="nucleotide sequence ID" value="NZ_RKHK01000001.1"/>
</dbReference>
<feature type="transmembrane region" description="Helical" evidence="2">
    <location>
        <begin position="130"/>
        <end position="150"/>
    </location>
</feature>
<evidence type="ECO:0000313" key="3">
    <source>
        <dbReference type="EMBL" id="ROR72609.1"/>
    </source>
</evidence>
<accession>A0A3N2BBH0</accession>
<sequence>MTADEDRRAELVAAALAGELSTEERAELDAMAASDPTVQAELTEMAEMLSGVRNAVPSWHDESPPPALRARVLEAAHAEGEAGEHESADHVAGLPGAAADAETVPAPAAPRERSSTSMAADARRRRHSSWALVACFLAGVLVTVGGYVGATTMQGGPPDGPPGTLGAIEEVSFDRQIEGARIDGVLVAHTWGTETILEIEGLPAGEGYALVLIDEDGQEYHSGTFFGSDVVIDCRMNAAVMRAEVDRLEIREEAGGVLIAASLPDAVDDRG</sequence>
<keyword evidence="2" id="KW-0812">Transmembrane</keyword>
<protein>
    <recommendedName>
        <fullName evidence="5">Anti-sigma-K factor rskA</fullName>
    </recommendedName>
</protein>
<evidence type="ECO:0008006" key="5">
    <source>
        <dbReference type="Google" id="ProtNLM"/>
    </source>
</evidence>
<dbReference type="OrthoDB" id="5242431at2"/>
<dbReference type="AlphaFoldDB" id="A0A3N2BBH0"/>
<evidence type="ECO:0000313" key="4">
    <source>
        <dbReference type="Proteomes" id="UP000280668"/>
    </source>
</evidence>
<organism evidence="3 4">
    <name type="scientific">Bogoriella caseilytica</name>
    <dbReference type="NCBI Taxonomy" id="56055"/>
    <lineage>
        <taxon>Bacteria</taxon>
        <taxon>Bacillati</taxon>
        <taxon>Actinomycetota</taxon>
        <taxon>Actinomycetes</taxon>
        <taxon>Micrococcales</taxon>
        <taxon>Bogoriellaceae</taxon>
        <taxon>Bogoriella</taxon>
    </lineage>
</organism>
<evidence type="ECO:0000256" key="2">
    <source>
        <dbReference type="SAM" id="Phobius"/>
    </source>
</evidence>
<keyword evidence="4" id="KW-1185">Reference proteome</keyword>
<evidence type="ECO:0000256" key="1">
    <source>
        <dbReference type="SAM" id="MobiDB-lite"/>
    </source>
</evidence>
<comment type="caution">
    <text evidence="3">The sequence shown here is derived from an EMBL/GenBank/DDBJ whole genome shotgun (WGS) entry which is preliminary data.</text>
</comment>